<dbReference type="RefSeq" id="WP_149278750.1">
    <property type="nucleotide sequence ID" value="NZ_CP043506.1"/>
</dbReference>
<keyword evidence="2" id="KW-1003">Cell membrane</keyword>
<organism evidence="7 8">
    <name type="scientific">Acetobacter vaccinii</name>
    <dbReference type="NCBI Taxonomy" id="2592655"/>
    <lineage>
        <taxon>Bacteria</taxon>
        <taxon>Pseudomonadati</taxon>
        <taxon>Pseudomonadota</taxon>
        <taxon>Alphaproteobacteria</taxon>
        <taxon>Acetobacterales</taxon>
        <taxon>Acetobacteraceae</taxon>
        <taxon>Acetobacter</taxon>
    </lineage>
</organism>
<comment type="subcellular location">
    <subcellularLocation>
        <location evidence="1">Cell membrane</location>
        <topology evidence="1">Multi-pass membrane protein</topology>
    </subcellularLocation>
</comment>
<dbReference type="Pfam" id="PF03788">
    <property type="entry name" value="LrgA"/>
    <property type="match status" value="1"/>
</dbReference>
<keyword evidence="4 6" id="KW-1133">Transmembrane helix</keyword>
<evidence type="ECO:0000313" key="8">
    <source>
        <dbReference type="Proteomes" id="UP000324536"/>
    </source>
</evidence>
<evidence type="ECO:0000256" key="2">
    <source>
        <dbReference type="ARBA" id="ARBA00022475"/>
    </source>
</evidence>
<dbReference type="Proteomes" id="UP000324536">
    <property type="component" value="Chromosome"/>
</dbReference>
<evidence type="ECO:0000313" key="7">
    <source>
        <dbReference type="EMBL" id="QEO17071.1"/>
    </source>
</evidence>
<dbReference type="InterPro" id="IPR005538">
    <property type="entry name" value="LrgA/CidA"/>
</dbReference>
<feature type="transmembrane region" description="Helical" evidence="6">
    <location>
        <begin position="75"/>
        <end position="94"/>
    </location>
</feature>
<feature type="transmembrane region" description="Helical" evidence="6">
    <location>
        <begin position="106"/>
        <end position="127"/>
    </location>
</feature>
<protein>
    <submittedName>
        <fullName evidence="7">CidA/LrgA family protein</fullName>
    </submittedName>
</protein>
<gene>
    <name evidence="7" type="ORF">FLP30_04375</name>
</gene>
<name>A0A5C1YM93_9PROT</name>
<sequence>MLKAFFVLLAFQFMGAALQDGLGLSVPGPVLGMFLLAAGLLAHGRYSRTRGITPTPTSGPASTGVGAQPSSDMTALAKALIAALGLLFVPAGVGVVEQLPVLRANALPVCVALVGSTLLGLVVTALVMHRMTGGQPPAENLPDHAGQVL</sequence>
<feature type="transmembrane region" description="Helical" evidence="6">
    <location>
        <begin position="29"/>
        <end position="46"/>
    </location>
</feature>
<accession>A0A5C1YM93</accession>
<evidence type="ECO:0000256" key="4">
    <source>
        <dbReference type="ARBA" id="ARBA00022989"/>
    </source>
</evidence>
<dbReference type="AlphaFoldDB" id="A0A5C1YM93"/>
<dbReference type="PANTHER" id="PTHR33931">
    <property type="entry name" value="HOLIN-LIKE PROTEIN CIDA-RELATED"/>
    <property type="match status" value="1"/>
</dbReference>
<evidence type="ECO:0000256" key="5">
    <source>
        <dbReference type="ARBA" id="ARBA00023136"/>
    </source>
</evidence>
<reference evidence="7 8" key="1">
    <citation type="submission" date="2019-09" db="EMBL/GenBank/DDBJ databases">
        <title>Genome sequencing of strain KACC 21233.</title>
        <authorList>
            <person name="Heo J."/>
            <person name="Kim S.-J."/>
            <person name="Kim J.-S."/>
            <person name="Hong S.-B."/>
            <person name="Kwon S.-W."/>
        </authorList>
    </citation>
    <scope>NUCLEOTIDE SEQUENCE [LARGE SCALE GENOMIC DNA]</scope>
    <source>
        <strain evidence="7 8">KACC 21233</strain>
    </source>
</reference>
<dbReference type="PANTHER" id="PTHR33931:SF2">
    <property type="entry name" value="HOLIN-LIKE PROTEIN CIDA"/>
    <property type="match status" value="1"/>
</dbReference>
<evidence type="ECO:0000256" key="6">
    <source>
        <dbReference type="SAM" id="Phobius"/>
    </source>
</evidence>
<dbReference type="EMBL" id="CP043506">
    <property type="protein sequence ID" value="QEO17071.1"/>
    <property type="molecule type" value="Genomic_DNA"/>
</dbReference>
<keyword evidence="5 6" id="KW-0472">Membrane</keyword>
<keyword evidence="8" id="KW-1185">Reference proteome</keyword>
<dbReference type="KEGG" id="acek:FLP30_04375"/>
<evidence type="ECO:0000256" key="1">
    <source>
        <dbReference type="ARBA" id="ARBA00004651"/>
    </source>
</evidence>
<dbReference type="GO" id="GO:0005886">
    <property type="term" value="C:plasma membrane"/>
    <property type="evidence" value="ECO:0007669"/>
    <property type="project" value="UniProtKB-SubCell"/>
</dbReference>
<keyword evidence="3 6" id="KW-0812">Transmembrane</keyword>
<proteinExistence type="predicted"/>
<evidence type="ECO:0000256" key="3">
    <source>
        <dbReference type="ARBA" id="ARBA00022692"/>
    </source>
</evidence>